<accession>A0A1I0CK37</accession>
<reference evidence="4 5" key="1">
    <citation type="submission" date="2016-10" db="EMBL/GenBank/DDBJ databases">
        <authorList>
            <person name="Varghese N."/>
            <person name="Submissions S."/>
        </authorList>
    </citation>
    <scope>NUCLEOTIDE SEQUENCE [LARGE SCALE GENOMIC DNA]</scope>
    <source>
        <strain evidence="2 5">WG2</strain>
        <strain evidence="3 4">WG5</strain>
    </source>
</reference>
<dbReference type="Proteomes" id="UP000198612">
    <property type="component" value="Unassembled WGS sequence"/>
</dbReference>
<gene>
    <name evidence="2" type="ORF">SAMN04488598_13824</name>
    <name evidence="3" type="ORF">SAMN04515652_13824</name>
</gene>
<dbReference type="AlphaFoldDB" id="A0A1I0CK37"/>
<name>A0A1I0CK37_9FIRM</name>
<evidence type="ECO:0000313" key="2">
    <source>
        <dbReference type="EMBL" id="SDG02180.1"/>
    </source>
</evidence>
<keyword evidence="5" id="KW-1185">Reference proteome</keyword>
<dbReference type="EMBL" id="FOHG01000038">
    <property type="protein sequence ID" value="SET19992.1"/>
    <property type="molecule type" value="Genomic_DNA"/>
</dbReference>
<evidence type="ECO:0000313" key="4">
    <source>
        <dbReference type="Proteomes" id="UP000198612"/>
    </source>
</evidence>
<evidence type="ECO:0000313" key="3">
    <source>
        <dbReference type="EMBL" id="SET19992.1"/>
    </source>
</evidence>
<proteinExistence type="predicted"/>
<dbReference type="Proteomes" id="UP000199519">
    <property type="component" value="Unassembled WGS sequence"/>
</dbReference>
<feature type="coiled-coil region" evidence="1">
    <location>
        <begin position="2"/>
        <end position="36"/>
    </location>
</feature>
<organism evidence="3 4">
    <name type="scientific">Halanaerobium congolense</name>
    <dbReference type="NCBI Taxonomy" id="54121"/>
    <lineage>
        <taxon>Bacteria</taxon>
        <taxon>Bacillati</taxon>
        <taxon>Bacillota</taxon>
        <taxon>Clostridia</taxon>
        <taxon>Halanaerobiales</taxon>
        <taxon>Halanaerobiaceae</taxon>
        <taxon>Halanaerobium</taxon>
    </lineage>
</organism>
<dbReference type="EMBL" id="FNBJ01000038">
    <property type="protein sequence ID" value="SDG02180.1"/>
    <property type="molecule type" value="Genomic_DNA"/>
</dbReference>
<dbReference type="RefSeq" id="WP_089720825.1">
    <property type="nucleotide sequence ID" value="NZ_FNBJ01000038.1"/>
</dbReference>
<evidence type="ECO:0000256" key="1">
    <source>
        <dbReference type="SAM" id="Coils"/>
    </source>
</evidence>
<sequence length="109" mass="12976">MFEINMEGLDELQENLDDLERRAEEVEGDHEVRLDELLDENFMNNYTNYVTFDEMIDESEFEFETEEEFEGVLETDEWNVFIENNSVFNSWDDMVKKAGAEWTAKNLGL</sequence>
<evidence type="ECO:0000313" key="5">
    <source>
        <dbReference type="Proteomes" id="UP000199519"/>
    </source>
</evidence>
<protein>
    <submittedName>
        <fullName evidence="3">Uncharacterized protein</fullName>
    </submittedName>
</protein>
<keyword evidence="1" id="KW-0175">Coiled coil</keyword>